<evidence type="ECO:0000313" key="1">
    <source>
        <dbReference type="EMBL" id="MED1205441.1"/>
    </source>
</evidence>
<evidence type="ECO:0000313" key="2">
    <source>
        <dbReference type="Proteomes" id="UP001341444"/>
    </source>
</evidence>
<accession>A0ABU6ML86</accession>
<comment type="caution">
    <text evidence="1">The sequence shown here is derived from an EMBL/GenBank/DDBJ whole genome shotgun (WGS) entry which is preliminary data.</text>
</comment>
<dbReference type="Proteomes" id="UP001341444">
    <property type="component" value="Unassembled WGS sequence"/>
</dbReference>
<proteinExistence type="predicted"/>
<organism evidence="1 2">
    <name type="scientific">Heyndrickxia acidicola</name>
    <dbReference type="NCBI Taxonomy" id="209389"/>
    <lineage>
        <taxon>Bacteria</taxon>
        <taxon>Bacillati</taxon>
        <taxon>Bacillota</taxon>
        <taxon>Bacilli</taxon>
        <taxon>Bacillales</taxon>
        <taxon>Bacillaceae</taxon>
        <taxon>Heyndrickxia</taxon>
    </lineage>
</organism>
<gene>
    <name evidence="1" type="ORF">P4T90_20535</name>
</gene>
<dbReference type="RefSeq" id="WP_066263124.1">
    <property type="nucleotide sequence ID" value="NZ_JARMAB010000032.1"/>
</dbReference>
<dbReference type="EMBL" id="JARMAB010000032">
    <property type="protein sequence ID" value="MED1205441.1"/>
    <property type="molecule type" value="Genomic_DNA"/>
</dbReference>
<reference evidence="1 2" key="1">
    <citation type="submission" date="2023-03" db="EMBL/GenBank/DDBJ databases">
        <title>Bacillus Genome Sequencing.</title>
        <authorList>
            <person name="Dunlap C."/>
        </authorList>
    </citation>
    <scope>NUCLEOTIDE SEQUENCE [LARGE SCALE GENOMIC DNA]</scope>
    <source>
        <strain evidence="1 2">B-23453</strain>
    </source>
</reference>
<name>A0ABU6ML86_9BACI</name>
<protein>
    <submittedName>
        <fullName evidence="1">Uncharacterized protein</fullName>
    </submittedName>
</protein>
<keyword evidence="2" id="KW-1185">Reference proteome</keyword>
<sequence>MNRKSLFIISSAVYITSNPLSYTATRSAFNDDERARQTLKTIQSIKTSMPEAQILLIEMGLKKDLPYDIEKMADKYLYLGNKRMIREAADGPFKGFGEALGLYLANRAIQSFEADYFYKLSGRYYLNEHFNENEWTADGYTGRDYYGGLFTVLYGFPKRLYSNWRDSLKTSFPVLKQGESLEIIQPTTMEKPLYYKDQIGVSGWESHSGSFISL</sequence>